<dbReference type="SUPFAM" id="SSF55154">
    <property type="entry name" value="CYTH-like phosphatases"/>
    <property type="match status" value="1"/>
</dbReference>
<dbReference type="EMBL" id="JADIMJ010000001">
    <property type="protein sequence ID" value="MBO8453091.1"/>
    <property type="molecule type" value="Genomic_DNA"/>
</dbReference>
<dbReference type="PANTHER" id="PTHR40114:SF1">
    <property type="entry name" value="SLR0698 PROTEIN"/>
    <property type="match status" value="1"/>
</dbReference>
<dbReference type="InterPro" id="IPR023577">
    <property type="entry name" value="CYTH_domain"/>
</dbReference>
<name>A0A940DLQ7_9BACT</name>
<dbReference type="SMART" id="SM01118">
    <property type="entry name" value="CYTH"/>
    <property type="match status" value="1"/>
</dbReference>
<gene>
    <name evidence="3" type="ORF">IAC07_00015</name>
</gene>
<dbReference type="InterPro" id="IPR033469">
    <property type="entry name" value="CYTH-like_dom_sf"/>
</dbReference>
<dbReference type="PIRSF" id="PIRSF016487">
    <property type="entry name" value="CYTH_UCP016487"/>
    <property type="match status" value="1"/>
</dbReference>
<feature type="active site" description="Proton acceptor" evidence="1">
    <location>
        <position position="31"/>
    </location>
</feature>
<evidence type="ECO:0000256" key="1">
    <source>
        <dbReference type="PIRSR" id="PIRSR016487-1"/>
    </source>
</evidence>
<dbReference type="Pfam" id="PF01928">
    <property type="entry name" value="CYTH"/>
    <property type="match status" value="1"/>
</dbReference>
<dbReference type="Gene3D" id="2.40.320.10">
    <property type="entry name" value="Hypothetical Protein Pfu-838710-001"/>
    <property type="match status" value="1"/>
</dbReference>
<comment type="caution">
    <text evidence="3">The sequence shown here is derived from an EMBL/GenBank/DDBJ whole genome shotgun (WGS) entry which is preliminary data.</text>
</comment>
<proteinExistence type="predicted"/>
<dbReference type="InterPro" id="IPR012042">
    <property type="entry name" value="NeuTTM/CthTTM-like"/>
</dbReference>
<accession>A0A940DLQ7</accession>
<evidence type="ECO:0000313" key="3">
    <source>
        <dbReference type="EMBL" id="MBO8453091.1"/>
    </source>
</evidence>
<protein>
    <submittedName>
        <fullName evidence="3">CYTH domain-containing protein</fullName>
    </submittedName>
</protein>
<dbReference type="CDD" id="cd07891">
    <property type="entry name" value="CYTH-like_CthTTM-like_1"/>
    <property type="match status" value="1"/>
</dbReference>
<evidence type="ECO:0000313" key="4">
    <source>
        <dbReference type="Proteomes" id="UP000771749"/>
    </source>
</evidence>
<dbReference type="PANTHER" id="PTHR40114">
    <property type="entry name" value="SLR0698 PROTEIN"/>
    <property type="match status" value="1"/>
</dbReference>
<organism evidence="3 4">
    <name type="scientific">Candidatus Cryptobacteroides gallistercoris</name>
    <dbReference type="NCBI Taxonomy" id="2840765"/>
    <lineage>
        <taxon>Bacteria</taxon>
        <taxon>Pseudomonadati</taxon>
        <taxon>Bacteroidota</taxon>
        <taxon>Bacteroidia</taxon>
        <taxon>Bacteroidales</taxon>
        <taxon>Candidatus Cryptobacteroides</taxon>
    </lineage>
</organism>
<sequence length="158" mass="18079">MEHIEIERKFLVRDISYKETATSHIHMAQGYICRESGRTVRVRKAGDRGWITIKGPSADNGLSRFEWETEISGADAEELMKLCQAGIIEKIRHIVPHGNHIFEVDEFLGENLGLTVAEIELKNESEPFSRPEWLGEEVTGDRRYYNSMLAAAPFSTWK</sequence>
<reference evidence="3" key="2">
    <citation type="journal article" date="2021" name="PeerJ">
        <title>Extensive microbial diversity within the chicken gut microbiome revealed by metagenomics and culture.</title>
        <authorList>
            <person name="Gilroy R."/>
            <person name="Ravi A."/>
            <person name="Getino M."/>
            <person name="Pursley I."/>
            <person name="Horton D.L."/>
            <person name="Alikhan N.F."/>
            <person name="Baker D."/>
            <person name="Gharbi K."/>
            <person name="Hall N."/>
            <person name="Watson M."/>
            <person name="Adriaenssens E.M."/>
            <person name="Foster-Nyarko E."/>
            <person name="Jarju S."/>
            <person name="Secka A."/>
            <person name="Antonio M."/>
            <person name="Oren A."/>
            <person name="Chaudhuri R.R."/>
            <person name="La Ragione R."/>
            <person name="Hildebrand F."/>
            <person name="Pallen M.J."/>
        </authorList>
    </citation>
    <scope>NUCLEOTIDE SEQUENCE</scope>
    <source>
        <strain evidence="3">F1-3629</strain>
    </source>
</reference>
<dbReference type="AlphaFoldDB" id="A0A940DLQ7"/>
<dbReference type="PROSITE" id="PS51707">
    <property type="entry name" value="CYTH"/>
    <property type="match status" value="1"/>
</dbReference>
<dbReference type="Proteomes" id="UP000771749">
    <property type="component" value="Unassembled WGS sequence"/>
</dbReference>
<feature type="domain" description="CYTH" evidence="2">
    <location>
        <begin position="3"/>
        <end position="151"/>
    </location>
</feature>
<evidence type="ECO:0000259" key="2">
    <source>
        <dbReference type="PROSITE" id="PS51707"/>
    </source>
</evidence>
<reference evidence="3" key="1">
    <citation type="submission" date="2020-10" db="EMBL/GenBank/DDBJ databases">
        <authorList>
            <person name="Gilroy R."/>
        </authorList>
    </citation>
    <scope>NUCLEOTIDE SEQUENCE</scope>
    <source>
        <strain evidence="3">F1-3629</strain>
    </source>
</reference>